<keyword evidence="5 7" id="KW-0472">Membrane</keyword>
<dbReference type="GO" id="GO:0070072">
    <property type="term" value="P:vacuolar proton-transporting V-type ATPase complex assembly"/>
    <property type="evidence" value="ECO:0007669"/>
    <property type="project" value="InterPro"/>
</dbReference>
<reference evidence="8" key="2">
    <citation type="journal article" date="2024" name="Plant">
        <title>Genomic evolution and insights into agronomic trait innovations of Sesamum species.</title>
        <authorList>
            <person name="Miao H."/>
            <person name="Wang L."/>
            <person name="Qu L."/>
            <person name="Liu H."/>
            <person name="Sun Y."/>
            <person name="Le M."/>
            <person name="Wang Q."/>
            <person name="Wei S."/>
            <person name="Zheng Y."/>
            <person name="Lin W."/>
            <person name="Duan Y."/>
            <person name="Cao H."/>
            <person name="Xiong S."/>
            <person name="Wang X."/>
            <person name="Wei L."/>
            <person name="Li C."/>
            <person name="Ma Q."/>
            <person name="Ju M."/>
            <person name="Zhao R."/>
            <person name="Li G."/>
            <person name="Mu C."/>
            <person name="Tian Q."/>
            <person name="Mei H."/>
            <person name="Zhang T."/>
            <person name="Gao T."/>
            <person name="Zhang H."/>
        </authorList>
    </citation>
    <scope>NUCLEOTIDE SEQUENCE</scope>
    <source>
        <strain evidence="8">KEN8</strain>
    </source>
</reference>
<evidence type="ECO:0000256" key="1">
    <source>
        <dbReference type="ARBA" id="ARBA00004477"/>
    </source>
</evidence>
<keyword evidence="4 7" id="KW-1133">Transmembrane helix</keyword>
<sequence length="255" mass="28329">MVSPETNDTVSGNFSTIPPATVAGAGLIISITDTIRSFLTTASTDSRLPEDLRDLSSSLIMHSTVPYKSLKTIWFGSECETRPDVSSLLYGSTFVFTSPKPREKSEELKLRLMKLEEAAERKAYEELVKDITPRKSVEEPFSSYKDQLGFEKLPNVDMNWCSVTVTISNSEYMERVSDLLITCRAYNVHWVLTWICSIQSLFSHSPAMSAAGGILGLVGAMLVETLLFIVRSSNQDRRSPSPTSPSSTLRIKKDQ</sequence>
<gene>
    <name evidence="8" type="ORF">Scaly_1467600</name>
</gene>
<dbReference type="InterPro" id="IPR021013">
    <property type="entry name" value="ATPase_Vma12"/>
</dbReference>
<dbReference type="PANTHER" id="PTHR31394:SF1">
    <property type="entry name" value="TRANSMEMBRANE PROTEIN 199"/>
    <property type="match status" value="1"/>
</dbReference>
<evidence type="ECO:0000256" key="2">
    <source>
        <dbReference type="ARBA" id="ARBA00022692"/>
    </source>
</evidence>
<evidence type="ECO:0000256" key="3">
    <source>
        <dbReference type="ARBA" id="ARBA00022824"/>
    </source>
</evidence>
<organism evidence="8">
    <name type="scientific">Sesamum calycinum</name>
    <dbReference type="NCBI Taxonomy" id="2727403"/>
    <lineage>
        <taxon>Eukaryota</taxon>
        <taxon>Viridiplantae</taxon>
        <taxon>Streptophyta</taxon>
        <taxon>Embryophyta</taxon>
        <taxon>Tracheophyta</taxon>
        <taxon>Spermatophyta</taxon>
        <taxon>Magnoliopsida</taxon>
        <taxon>eudicotyledons</taxon>
        <taxon>Gunneridae</taxon>
        <taxon>Pentapetalae</taxon>
        <taxon>asterids</taxon>
        <taxon>lamiids</taxon>
        <taxon>Lamiales</taxon>
        <taxon>Pedaliaceae</taxon>
        <taxon>Sesamum</taxon>
    </lineage>
</organism>
<protein>
    <submittedName>
        <fullName evidence="8">Uncharacterized protein</fullName>
    </submittedName>
</protein>
<proteinExistence type="predicted"/>
<comment type="caution">
    <text evidence="8">The sequence shown here is derived from an EMBL/GenBank/DDBJ whole genome shotgun (WGS) entry which is preliminary data.</text>
</comment>
<evidence type="ECO:0000313" key="8">
    <source>
        <dbReference type="EMBL" id="KAL0357819.1"/>
    </source>
</evidence>
<evidence type="ECO:0000256" key="5">
    <source>
        <dbReference type="ARBA" id="ARBA00023136"/>
    </source>
</evidence>
<name>A0AAW2PSE6_9LAMI</name>
<comment type="subcellular location">
    <subcellularLocation>
        <location evidence="1">Endoplasmic reticulum membrane</location>
        <topology evidence="1">Multi-pass membrane protein</topology>
    </subcellularLocation>
</comment>
<dbReference type="PANTHER" id="PTHR31394">
    <property type="entry name" value="TRANSMEMBRANE PROTEIN 199"/>
    <property type="match status" value="1"/>
</dbReference>
<dbReference type="AlphaFoldDB" id="A0AAW2PSE6"/>
<accession>A0AAW2PSE6</accession>
<evidence type="ECO:0000256" key="6">
    <source>
        <dbReference type="SAM" id="MobiDB-lite"/>
    </source>
</evidence>
<evidence type="ECO:0000256" key="4">
    <source>
        <dbReference type="ARBA" id="ARBA00022989"/>
    </source>
</evidence>
<keyword evidence="2 7" id="KW-0812">Transmembrane</keyword>
<reference evidence="8" key="1">
    <citation type="submission" date="2020-06" db="EMBL/GenBank/DDBJ databases">
        <authorList>
            <person name="Li T."/>
            <person name="Hu X."/>
            <person name="Zhang T."/>
            <person name="Song X."/>
            <person name="Zhang H."/>
            <person name="Dai N."/>
            <person name="Sheng W."/>
            <person name="Hou X."/>
            <person name="Wei L."/>
        </authorList>
    </citation>
    <scope>NUCLEOTIDE SEQUENCE</scope>
    <source>
        <strain evidence="8">KEN8</strain>
        <tissue evidence="8">Leaf</tissue>
    </source>
</reference>
<dbReference type="EMBL" id="JACGWM010000008">
    <property type="protein sequence ID" value="KAL0357819.1"/>
    <property type="molecule type" value="Genomic_DNA"/>
</dbReference>
<keyword evidence="3" id="KW-0256">Endoplasmic reticulum</keyword>
<feature type="region of interest" description="Disordered" evidence="6">
    <location>
        <begin position="235"/>
        <end position="255"/>
    </location>
</feature>
<dbReference type="GO" id="GO:0005789">
    <property type="term" value="C:endoplasmic reticulum membrane"/>
    <property type="evidence" value="ECO:0007669"/>
    <property type="project" value="UniProtKB-SubCell"/>
</dbReference>
<feature type="transmembrane region" description="Helical" evidence="7">
    <location>
        <begin position="207"/>
        <end position="230"/>
    </location>
</feature>
<evidence type="ECO:0000256" key="7">
    <source>
        <dbReference type="SAM" id="Phobius"/>
    </source>
</evidence>